<gene>
    <name evidence="1" type="ORF">TPSB3V08_LOCUS14158</name>
</gene>
<organism evidence="1">
    <name type="scientific">Timema poppense</name>
    <name type="common">Walking stick</name>
    <dbReference type="NCBI Taxonomy" id="170557"/>
    <lineage>
        <taxon>Eukaryota</taxon>
        <taxon>Metazoa</taxon>
        <taxon>Ecdysozoa</taxon>
        <taxon>Arthropoda</taxon>
        <taxon>Hexapoda</taxon>
        <taxon>Insecta</taxon>
        <taxon>Pterygota</taxon>
        <taxon>Neoptera</taxon>
        <taxon>Polyneoptera</taxon>
        <taxon>Phasmatodea</taxon>
        <taxon>Timematodea</taxon>
        <taxon>Timematoidea</taxon>
        <taxon>Timematidae</taxon>
        <taxon>Timema</taxon>
    </lineage>
</organism>
<sequence length="182" mass="20736">MALSYELYHSGTKQVKLATFQDKRRIEFLKPQSCVVACTKTYVGGDKAGDAQLQLLKKGISLNYQHHWIVGMDRRENTLCLDMFLFDNMPVTWCYLQNHDQQYCSTGFPMGCYVRPHEICIFNVSTAHSYSVPHIHNLNNTSLLYRLVVSIHFLGAGGLCRLEVTVGCLPQARRRPVKSGKH</sequence>
<evidence type="ECO:0000313" key="1">
    <source>
        <dbReference type="EMBL" id="CAD7420743.1"/>
    </source>
</evidence>
<accession>A0A7R9DU25</accession>
<reference evidence="1" key="1">
    <citation type="submission" date="2020-11" db="EMBL/GenBank/DDBJ databases">
        <authorList>
            <person name="Tran Van P."/>
        </authorList>
    </citation>
    <scope>NUCLEOTIDE SEQUENCE</scope>
</reference>
<protein>
    <submittedName>
        <fullName evidence="1">Uncharacterized protein</fullName>
    </submittedName>
</protein>
<name>A0A7R9DU25_TIMPO</name>
<dbReference type="EMBL" id="OD036376">
    <property type="protein sequence ID" value="CAD7420743.1"/>
    <property type="molecule type" value="Genomic_DNA"/>
</dbReference>
<proteinExistence type="predicted"/>
<dbReference type="AlphaFoldDB" id="A0A7R9DU25"/>